<dbReference type="InterPro" id="IPR013783">
    <property type="entry name" value="Ig-like_fold"/>
</dbReference>
<name>A0ABP7MPT4_9MICO</name>
<evidence type="ECO:0000256" key="2">
    <source>
        <dbReference type="ARBA" id="ARBA00022525"/>
    </source>
</evidence>
<dbReference type="PANTHER" id="PTHR23303">
    <property type="entry name" value="CARBOXYPEPTIDASE REGULATORY REGION-CONTAINING"/>
    <property type="match status" value="1"/>
</dbReference>
<dbReference type="InterPro" id="IPR051417">
    <property type="entry name" value="SDr/BOS_complex"/>
</dbReference>
<accession>A0ABP7MPT4</accession>
<feature type="domain" description="SD-repeat containing protein B" evidence="6">
    <location>
        <begin position="1921"/>
        <end position="2024"/>
    </location>
</feature>
<feature type="domain" description="SD-repeat containing protein B" evidence="6">
    <location>
        <begin position="2190"/>
        <end position="2314"/>
    </location>
</feature>
<keyword evidence="2" id="KW-0964">Secreted</keyword>
<dbReference type="SUPFAM" id="SSF117074">
    <property type="entry name" value="Hypothetical protein PA1324"/>
    <property type="match status" value="8"/>
</dbReference>
<dbReference type="RefSeq" id="WP_344817754.1">
    <property type="nucleotide sequence ID" value="NZ_BAABCP010000001.1"/>
</dbReference>
<comment type="subcellular location">
    <subcellularLocation>
        <location evidence="1">Secreted</location>
    </subcellularLocation>
</comment>
<dbReference type="SUPFAM" id="SSF63825">
    <property type="entry name" value="YWTD domain"/>
    <property type="match status" value="1"/>
</dbReference>
<keyword evidence="8" id="KW-1185">Reference proteome</keyword>
<sequence>MTNRRYAEGAPRHAAPRTPKSTSLKKGLAGLSAAALVTGGLVLVSTVAHAAEPINGSVFIDYDGDGEFTASGDVVDALMGGVTVTAYDESGVAVGSTTSMPEALADAGGNYILELDGSVETGDPIRLEFTGLPHGLGDSFDAGRSSVRFITAGEASSVDYGVFDPVTYIPSNVDATEVPLFAAIQSAGLPGGDASSQAAVVGTPWQVTPNPVTSSPSAMSERRVFATYGEVGSVWGLAYNAPQRSLYAAATYKRFSALGSLGLGGIYRINGVMGDDGRMAATGTSVEPWLDVVDDLGIDVGTVLSNVDRGLTNSATEALPDSDAFAQAGKVGIGGVAVTADGSHLIFVNLHDRDLYVVDLPENGSKPSPTDVTRLPFSDELADGQQPWAVTIDRGTVYVGYVDTGETPGASAKSAGLNAYVVSAGLDDVLAGAAEWQSALTADLGYKKGNSVDMWGTGDLVGPGNTNHMQVVRWNTWADEWSWDGNSAPTTSNSGVAPDELHTGTVNSVGLDNGGDNQWYTWVHAYPQGVLSGIAIDSQGYMTLGFTDRTAIQSGNRNLPAIAGRSELFTTLSGGDLLLAAPNIDSTGQLDGTFTLENDGTAGDRTCSDDHSSMNDPHHRANDQGPGGDLTKEFYDDNQSAYDFMESVARNDKHHYETALGAVVAYPGREEVASTAFDPTRMVNVHGVSWFNTTTGNGYQGYNHTTGSASSFMKGGGMGGLSLALKAAPVQVGNRAWLDLDADGIQTAGEPGIVGAKVSLYRADANGDPVGDVLASTTTDDNGEYFFRTEDAPTDGTPGFTRDGAYVVVFEASTGAVQLNWGGATPTIGDVTWNQLLFTEAQADDGTDQTTQRDSNARPVVVSGEEPATRANAFIAVGGPGQNDHSIDAGWKLGTVTVGDYVWEDSSRDGVQDDGEPGIEGVLLKIERVSGDSREELRTDVFGDEFTENRTDADGRYLFENLPVLVEGEHYEVSIVRDDVRTSEALALFEPTQENGTGRDGDSSKWTATTLDTENPTRLTVPGSEDLSLDFGFVRVTPSAVILKGDDSDPANVAPADTPDSAVDLTVSGDDAGSTSLLFEISNDGGEDLYDVVVTDVSTGSGDVEDLICYFPGGDETAGVFDESTRTWTVTWEASRAAAGDDRRALSRGASFDCKATLTGVIGDHENVATIDGTGAISGDSIPRKPFDPTNPETPGTDNPFHATRTPSVSVGDRVWWDTDADGIQGRDGDGIYTEPGIDGVVLKITGPDGQPVHSVVTGEVIPEQTTENGGEYEFIDLPVLEDGRYTVTVVSVPEKFTPTEPGTDNGADEFDSSTDSAETQLDLSSHGKKDPTLDFGFVLKTPGATVNKSDADGNDANTAADAVDLGPADGRTTIVFTIENDGEEPLTNIGLGDASSGSGTVDYPMDCIALIDGEEISFSLASADARWNGELPVGATITCEAALSGVTAGDPHADVVTLFADGVLTGLPVQDPDNPGTPENPNRPSDPYHAEKLTYAIGDVVWIDRNQNGQQDRVGAEGGEKPMADVVVNLLDGSGAAVKDASGRDVTTTTDGNGRYLFDDLVAGDYIVEFVLPDGYRFTEQNSDGVLPGADSDADPTNGRTDVIVVGNDSVTSEYTDQDWNATEGVDPRWDAGIVPESVSVGDFVWQDLTGDGIQDSGEPGIPGATLTITGPDGWDGRNVYGEPVTPVETDGRGLYEFTDLPVLSEGETYTVTISDVPAKFKPTLENQGERGTDSSTGSATSGALTEDGASDPTLDFGFVLKTPGASVNKSDVEGRDADDPADPADLSSTDGAIDVVFTVFNNGEEPITNIGLADVTTTGSGAVSYPLLCSATDGDEAPSEFSLERADARWSGELGIGETISCTGVLTGVAAHEPHTDVVTLWADGALTGKTIVDPENPGTPEDPNRPSDPYNAVVKTYAIGDYVWLDQAHPNGIQDADEPGVPDVTVVLRDTDGTEVARTTTDGEGHYSFDELKPGDYRVDFTLPRGYILIPENTGDDSTVDSDAIADDAKRTSGSTVLVTLDDTNTALTDRRGITATEGIDPTWDAGVRRAEVSVGDRVWKDKDRDGIQDDPTDEPGIPGVTVVIERTDGEPVVDVDGNPVDPAITGKDGEYRFDRLPLLPAGETYVVRIDREKSENALDNLVPTLPGAGEDPAADSSDWEERARGLDEDGDEDTTLDFGFVTKRVTVGDRVWEDKDKNGRQDPGEPGIPGVVLTISGPDGEVVTDVFGEPVGPQTTDEQGEYLFDNLPALHDGEAYKVTIDRDASADALKGLLPTREGVGDRERDSSTWEAVSRALLTDGDDDLTLDFGFVLEADAPLPLALAITGGMAPIMIGLGGVGLLLMSAILLGVGYRRSVRSA</sequence>
<feature type="transmembrane region" description="Helical" evidence="5">
    <location>
        <begin position="2332"/>
        <end position="2356"/>
    </location>
</feature>
<dbReference type="EMBL" id="BAABCP010000001">
    <property type="protein sequence ID" value="GAA3927684.1"/>
    <property type="molecule type" value="Genomic_DNA"/>
</dbReference>
<feature type="compositionally biased region" description="Low complexity" evidence="4">
    <location>
        <begin position="1736"/>
        <end position="1745"/>
    </location>
</feature>
<dbReference type="Pfam" id="PF17210">
    <property type="entry name" value="SdrD_B"/>
    <property type="match status" value="8"/>
</dbReference>
<feature type="domain" description="SD-repeat containing protein B" evidence="6">
    <location>
        <begin position="897"/>
        <end position="1033"/>
    </location>
</feature>
<dbReference type="Proteomes" id="UP001501591">
    <property type="component" value="Unassembled WGS sequence"/>
</dbReference>
<keyword evidence="5" id="KW-0472">Membrane</keyword>
<comment type="caution">
    <text evidence="7">The sequence shown here is derived from an EMBL/GenBank/DDBJ whole genome shotgun (WGS) entry which is preliminary data.</text>
</comment>
<evidence type="ECO:0000313" key="7">
    <source>
        <dbReference type="EMBL" id="GAA3927684.1"/>
    </source>
</evidence>
<feature type="domain" description="SD-repeat containing protein B" evidence="6">
    <location>
        <begin position="1641"/>
        <end position="1760"/>
    </location>
</feature>
<keyword evidence="3" id="KW-0732">Signal</keyword>
<protein>
    <recommendedName>
        <fullName evidence="6">SD-repeat containing protein B domain-containing protein</fullName>
    </recommendedName>
</protein>
<dbReference type="Gene3D" id="2.60.40.10">
    <property type="entry name" value="Immunoglobulins"/>
    <property type="match status" value="9"/>
</dbReference>
<feature type="domain" description="SD-repeat containing protein B" evidence="6">
    <location>
        <begin position="2057"/>
        <end position="2184"/>
    </location>
</feature>
<feature type="region of interest" description="Disordered" evidence="4">
    <location>
        <begin position="1468"/>
        <end position="1489"/>
    </location>
</feature>
<feature type="domain" description="SD-repeat containing protein B" evidence="6">
    <location>
        <begin position="1497"/>
        <end position="1611"/>
    </location>
</feature>
<proteinExistence type="predicted"/>
<evidence type="ECO:0000256" key="5">
    <source>
        <dbReference type="SAM" id="Phobius"/>
    </source>
</evidence>
<feature type="region of interest" description="Disordered" evidence="4">
    <location>
        <begin position="601"/>
        <end position="629"/>
    </location>
</feature>
<feature type="domain" description="SD-repeat containing protein B" evidence="6">
    <location>
        <begin position="731"/>
        <end position="790"/>
    </location>
</feature>
<feature type="compositionally biased region" description="Basic and acidic residues" evidence="4">
    <location>
        <begin position="1"/>
        <end position="11"/>
    </location>
</feature>
<evidence type="ECO:0000256" key="1">
    <source>
        <dbReference type="ARBA" id="ARBA00004613"/>
    </source>
</evidence>
<feature type="compositionally biased region" description="Polar residues" evidence="4">
    <location>
        <begin position="1314"/>
        <end position="1324"/>
    </location>
</feature>
<dbReference type="InterPro" id="IPR033764">
    <property type="entry name" value="Sdr_B"/>
</dbReference>
<reference evidence="8" key="1">
    <citation type="journal article" date="2019" name="Int. J. Syst. Evol. Microbiol.">
        <title>The Global Catalogue of Microorganisms (GCM) 10K type strain sequencing project: providing services to taxonomists for standard genome sequencing and annotation.</title>
        <authorList>
            <consortium name="The Broad Institute Genomics Platform"/>
            <consortium name="The Broad Institute Genome Sequencing Center for Infectious Disease"/>
            <person name="Wu L."/>
            <person name="Ma J."/>
        </authorList>
    </citation>
    <scope>NUCLEOTIDE SEQUENCE [LARGE SCALE GENOMIC DNA]</scope>
    <source>
        <strain evidence="8">JCM 17024</strain>
    </source>
</reference>
<feature type="region of interest" description="Disordered" evidence="4">
    <location>
        <begin position="1722"/>
        <end position="1790"/>
    </location>
</feature>
<feature type="domain" description="SD-repeat containing protein B" evidence="6">
    <location>
        <begin position="1210"/>
        <end position="1338"/>
    </location>
</feature>
<feature type="region of interest" description="Disordered" evidence="4">
    <location>
        <begin position="843"/>
        <end position="865"/>
    </location>
</feature>
<feature type="region of interest" description="Disordered" evidence="4">
    <location>
        <begin position="2144"/>
        <end position="2179"/>
    </location>
</feature>
<keyword evidence="5" id="KW-1133">Transmembrane helix</keyword>
<evidence type="ECO:0000313" key="8">
    <source>
        <dbReference type="Proteomes" id="UP001501591"/>
    </source>
</evidence>
<feature type="region of interest" description="Disordered" evidence="4">
    <location>
        <begin position="1296"/>
        <end position="1329"/>
    </location>
</feature>
<feature type="region of interest" description="Disordered" evidence="4">
    <location>
        <begin position="1174"/>
        <end position="1207"/>
    </location>
</feature>
<organism evidence="7 8">
    <name type="scientific">Microbacterium soli</name>
    <dbReference type="NCBI Taxonomy" id="446075"/>
    <lineage>
        <taxon>Bacteria</taxon>
        <taxon>Bacillati</taxon>
        <taxon>Actinomycetota</taxon>
        <taxon>Actinomycetes</taxon>
        <taxon>Micrococcales</taxon>
        <taxon>Microbacteriaceae</taxon>
        <taxon>Microbacterium</taxon>
    </lineage>
</organism>
<evidence type="ECO:0000256" key="4">
    <source>
        <dbReference type="SAM" id="MobiDB-lite"/>
    </source>
</evidence>
<feature type="compositionally biased region" description="Basic and acidic residues" evidence="4">
    <location>
        <begin position="606"/>
        <end position="622"/>
    </location>
</feature>
<evidence type="ECO:0000256" key="3">
    <source>
        <dbReference type="ARBA" id="ARBA00022729"/>
    </source>
</evidence>
<feature type="region of interest" description="Disordered" evidence="4">
    <location>
        <begin position="1"/>
        <end position="23"/>
    </location>
</feature>
<keyword evidence="5" id="KW-0812">Transmembrane</keyword>
<evidence type="ECO:0000259" key="6">
    <source>
        <dbReference type="Pfam" id="PF17210"/>
    </source>
</evidence>
<gene>
    <name evidence="7" type="ORF">GCM10022383_03350</name>
</gene>